<keyword evidence="1" id="KW-0732">Signal</keyword>
<proteinExistence type="predicted"/>
<reference evidence="2 3" key="1">
    <citation type="journal article" date="2021" name="BMC Genomics">
        <title>Datura genome reveals duplications of psychoactive alkaloid biosynthetic genes and high mutation rate following tissue culture.</title>
        <authorList>
            <person name="Rajewski A."/>
            <person name="Carter-House D."/>
            <person name="Stajich J."/>
            <person name="Litt A."/>
        </authorList>
    </citation>
    <scope>NUCLEOTIDE SEQUENCE [LARGE SCALE GENOMIC DNA]</scope>
    <source>
        <strain evidence="2">AR-01</strain>
    </source>
</reference>
<dbReference type="EMBL" id="JACEIK010003636">
    <property type="protein sequence ID" value="MCD9642495.1"/>
    <property type="molecule type" value="Genomic_DNA"/>
</dbReference>
<keyword evidence="3" id="KW-1185">Reference proteome</keyword>
<evidence type="ECO:0000313" key="2">
    <source>
        <dbReference type="EMBL" id="MCD9642495.1"/>
    </source>
</evidence>
<dbReference type="Proteomes" id="UP000823775">
    <property type="component" value="Unassembled WGS sequence"/>
</dbReference>
<name>A0ABS8V923_DATST</name>
<sequence length="75" mass="8413">MELKWWRLKHLVSLCALSFCNSVLWPPANAITSSAESALMVVASVSLLGLILSRDSTLLVYLYRLIQHFSHPEGK</sequence>
<feature type="chain" id="PRO_5045644787" evidence="1">
    <location>
        <begin position="31"/>
        <end position="75"/>
    </location>
</feature>
<feature type="signal peptide" evidence="1">
    <location>
        <begin position="1"/>
        <end position="30"/>
    </location>
</feature>
<gene>
    <name evidence="2" type="ORF">HAX54_029334</name>
</gene>
<protein>
    <submittedName>
        <fullName evidence="2">Uncharacterized protein</fullName>
    </submittedName>
</protein>
<accession>A0ABS8V923</accession>
<organism evidence="2 3">
    <name type="scientific">Datura stramonium</name>
    <name type="common">Jimsonweed</name>
    <name type="synonym">Common thornapple</name>
    <dbReference type="NCBI Taxonomy" id="4076"/>
    <lineage>
        <taxon>Eukaryota</taxon>
        <taxon>Viridiplantae</taxon>
        <taxon>Streptophyta</taxon>
        <taxon>Embryophyta</taxon>
        <taxon>Tracheophyta</taxon>
        <taxon>Spermatophyta</taxon>
        <taxon>Magnoliopsida</taxon>
        <taxon>eudicotyledons</taxon>
        <taxon>Gunneridae</taxon>
        <taxon>Pentapetalae</taxon>
        <taxon>asterids</taxon>
        <taxon>lamiids</taxon>
        <taxon>Solanales</taxon>
        <taxon>Solanaceae</taxon>
        <taxon>Solanoideae</taxon>
        <taxon>Datureae</taxon>
        <taxon>Datura</taxon>
    </lineage>
</organism>
<evidence type="ECO:0000313" key="3">
    <source>
        <dbReference type="Proteomes" id="UP000823775"/>
    </source>
</evidence>
<evidence type="ECO:0000256" key="1">
    <source>
        <dbReference type="SAM" id="SignalP"/>
    </source>
</evidence>
<comment type="caution">
    <text evidence="2">The sequence shown here is derived from an EMBL/GenBank/DDBJ whole genome shotgun (WGS) entry which is preliminary data.</text>
</comment>